<evidence type="ECO:0000313" key="1">
    <source>
        <dbReference type="EMBL" id="KAF2474373.1"/>
    </source>
</evidence>
<name>A0ACB6R524_9PLEO</name>
<proteinExistence type="predicted"/>
<dbReference type="EMBL" id="MU003498">
    <property type="protein sequence ID" value="KAF2474373.1"/>
    <property type="molecule type" value="Genomic_DNA"/>
</dbReference>
<protein>
    <submittedName>
        <fullName evidence="1">Uncharacterized protein</fullName>
    </submittedName>
</protein>
<evidence type="ECO:0000313" key="2">
    <source>
        <dbReference type="Proteomes" id="UP000799755"/>
    </source>
</evidence>
<dbReference type="Proteomes" id="UP000799755">
    <property type="component" value="Unassembled WGS sequence"/>
</dbReference>
<comment type="caution">
    <text evidence="1">The sequence shown here is derived from an EMBL/GenBank/DDBJ whole genome shotgun (WGS) entry which is preliminary data.</text>
</comment>
<sequence>MPASKQPSHNTTPHPLLSLSLRFFWLGHNVHPLPSLVSLTSTNCDTHIKQTISWQPNQNARALPLSHCRLRSFFLRCSGFCCCGKCQSCLSPQSPILMVHTGWRCRYYGAETRTRLHPRWWLGTEARACIHPRWWLWTEARACIHPRWWLWTEARACIHPRWWLWTEARACIHPRWWLWTEARACLHPRWWLWTEARACLHPRWWLWTEARACLHPRWWLWTEARACVHP</sequence>
<reference evidence="1" key="1">
    <citation type="journal article" date="2020" name="Stud. Mycol.">
        <title>101 Dothideomycetes genomes: a test case for predicting lifestyles and emergence of pathogens.</title>
        <authorList>
            <person name="Haridas S."/>
            <person name="Albert R."/>
            <person name="Binder M."/>
            <person name="Bloem J."/>
            <person name="Labutti K."/>
            <person name="Salamov A."/>
            <person name="Andreopoulos B."/>
            <person name="Baker S."/>
            <person name="Barry K."/>
            <person name="Bills G."/>
            <person name="Bluhm B."/>
            <person name="Cannon C."/>
            <person name="Castanera R."/>
            <person name="Culley D."/>
            <person name="Daum C."/>
            <person name="Ezra D."/>
            <person name="Gonzalez J."/>
            <person name="Henrissat B."/>
            <person name="Kuo A."/>
            <person name="Liang C."/>
            <person name="Lipzen A."/>
            <person name="Lutzoni F."/>
            <person name="Magnuson J."/>
            <person name="Mondo S."/>
            <person name="Nolan M."/>
            <person name="Ohm R."/>
            <person name="Pangilinan J."/>
            <person name="Park H.-J."/>
            <person name="Ramirez L."/>
            <person name="Alfaro M."/>
            <person name="Sun H."/>
            <person name="Tritt A."/>
            <person name="Yoshinaga Y."/>
            <person name="Zwiers L.-H."/>
            <person name="Turgeon B."/>
            <person name="Goodwin S."/>
            <person name="Spatafora J."/>
            <person name="Crous P."/>
            <person name="Grigoriev I."/>
        </authorList>
    </citation>
    <scope>NUCLEOTIDE SEQUENCE</scope>
    <source>
        <strain evidence="1">ATCC 200398</strain>
    </source>
</reference>
<keyword evidence="2" id="KW-1185">Reference proteome</keyword>
<organism evidence="1 2">
    <name type="scientific">Lindgomyces ingoldianus</name>
    <dbReference type="NCBI Taxonomy" id="673940"/>
    <lineage>
        <taxon>Eukaryota</taxon>
        <taxon>Fungi</taxon>
        <taxon>Dikarya</taxon>
        <taxon>Ascomycota</taxon>
        <taxon>Pezizomycotina</taxon>
        <taxon>Dothideomycetes</taxon>
        <taxon>Pleosporomycetidae</taxon>
        <taxon>Pleosporales</taxon>
        <taxon>Lindgomycetaceae</taxon>
        <taxon>Lindgomyces</taxon>
    </lineage>
</organism>
<accession>A0ACB6R524</accession>
<gene>
    <name evidence="1" type="ORF">BDR25DRAFT_121439</name>
</gene>